<evidence type="ECO:0000313" key="2">
    <source>
        <dbReference type="Proteomes" id="UP000249799"/>
    </source>
</evidence>
<dbReference type="KEGG" id="bsed:DN745_18115"/>
<dbReference type="RefSeq" id="WP_111337128.1">
    <property type="nucleotide sequence ID" value="NZ_CP030032.1"/>
</dbReference>
<dbReference type="GO" id="GO:0003677">
    <property type="term" value="F:DNA binding"/>
    <property type="evidence" value="ECO:0007669"/>
    <property type="project" value="InterPro"/>
</dbReference>
<dbReference type="AlphaFoldDB" id="A0A2Z4FQ31"/>
<dbReference type="InterPro" id="IPR002514">
    <property type="entry name" value="Transposase_8"/>
</dbReference>
<accession>A0A2Z4FQ31</accession>
<dbReference type="OrthoDB" id="9766656at2"/>
<protein>
    <submittedName>
        <fullName evidence="1">Uncharacterized protein</fullName>
    </submittedName>
</protein>
<dbReference type="GO" id="GO:0006313">
    <property type="term" value="P:DNA transposition"/>
    <property type="evidence" value="ECO:0007669"/>
    <property type="project" value="InterPro"/>
</dbReference>
<dbReference type="Proteomes" id="UP000249799">
    <property type="component" value="Chromosome"/>
</dbReference>
<sequence length="38" mass="4536">MKRYPKEFKQEAVRLSYLDDRTCVQVADELGSNVRNLY</sequence>
<reference evidence="1 2" key="1">
    <citation type="submission" date="2018-06" db="EMBL/GenBank/DDBJ databases">
        <title>Lujinxingia sediminis gen. nov. sp. nov., a new facultative anaerobic member of the class Deltaproteobacteria, and proposal of Lujinxingaceae fam. nov.</title>
        <authorList>
            <person name="Guo L.-Y."/>
            <person name="Li C.-M."/>
            <person name="Wang S."/>
            <person name="Du Z.-J."/>
        </authorList>
    </citation>
    <scope>NUCLEOTIDE SEQUENCE [LARGE SCALE GENOMIC DNA]</scope>
    <source>
        <strain evidence="1 2">FA350</strain>
    </source>
</reference>
<name>A0A2Z4FQ31_9DELT</name>
<keyword evidence="2" id="KW-1185">Reference proteome</keyword>
<evidence type="ECO:0000313" key="1">
    <source>
        <dbReference type="EMBL" id="AWV91137.1"/>
    </source>
</evidence>
<dbReference type="EMBL" id="CP030032">
    <property type="protein sequence ID" value="AWV91137.1"/>
    <property type="molecule type" value="Genomic_DNA"/>
</dbReference>
<dbReference type="Pfam" id="PF01527">
    <property type="entry name" value="HTH_Tnp_1"/>
    <property type="match status" value="1"/>
</dbReference>
<proteinExistence type="predicted"/>
<gene>
    <name evidence="1" type="ORF">DN745_18115</name>
</gene>
<organism evidence="1 2">
    <name type="scientific">Bradymonas sediminis</name>
    <dbReference type="NCBI Taxonomy" id="1548548"/>
    <lineage>
        <taxon>Bacteria</taxon>
        <taxon>Deltaproteobacteria</taxon>
        <taxon>Bradymonadales</taxon>
        <taxon>Bradymonadaceae</taxon>
        <taxon>Bradymonas</taxon>
    </lineage>
</organism>
<dbReference type="GO" id="GO:0004803">
    <property type="term" value="F:transposase activity"/>
    <property type="evidence" value="ECO:0007669"/>
    <property type="project" value="InterPro"/>
</dbReference>